<dbReference type="SUPFAM" id="SSF56219">
    <property type="entry name" value="DNase I-like"/>
    <property type="match status" value="1"/>
</dbReference>
<evidence type="ECO:0000313" key="3">
    <source>
        <dbReference type="EMBL" id="KAF4348514.1"/>
    </source>
</evidence>
<reference evidence="5 6" key="1">
    <citation type="journal article" date="2020" name="bioRxiv">
        <title>Sequence and annotation of 42 cannabis genomes reveals extensive copy number variation in cannabinoid synthesis and pathogen resistance genes.</title>
        <authorList>
            <person name="Mckernan K.J."/>
            <person name="Helbert Y."/>
            <person name="Kane L.T."/>
            <person name="Ebling H."/>
            <person name="Zhang L."/>
            <person name="Liu B."/>
            <person name="Eaton Z."/>
            <person name="Mclaughlin S."/>
            <person name="Kingan S."/>
            <person name="Baybayan P."/>
            <person name="Concepcion G."/>
            <person name="Jordan M."/>
            <person name="Riva A."/>
            <person name="Barbazuk W."/>
            <person name="Harkins T."/>
        </authorList>
    </citation>
    <scope>NUCLEOTIDE SEQUENCE [LARGE SCALE GENOMIC DNA]</scope>
    <source>
        <strain evidence="5 6">cv. Jamaican Lion 4</strain>
        <strain evidence="3">Father</strain>
        <strain evidence="4">Mother</strain>
        <tissue evidence="3">Leaf</tissue>
    </source>
</reference>
<protein>
    <recommendedName>
        <fullName evidence="2">Zinc knuckle CX2CX4HX4C domain-containing protein</fullName>
    </recommendedName>
</protein>
<feature type="region of interest" description="Disordered" evidence="1">
    <location>
        <begin position="257"/>
        <end position="285"/>
    </location>
</feature>
<dbReference type="InterPro" id="IPR036691">
    <property type="entry name" value="Endo/exonu/phosph_ase_sf"/>
</dbReference>
<organism evidence="3 6">
    <name type="scientific">Cannabis sativa</name>
    <name type="common">Hemp</name>
    <name type="synonym">Marijuana</name>
    <dbReference type="NCBI Taxonomy" id="3483"/>
    <lineage>
        <taxon>Eukaryota</taxon>
        <taxon>Viridiplantae</taxon>
        <taxon>Streptophyta</taxon>
        <taxon>Embryophyta</taxon>
        <taxon>Tracheophyta</taxon>
        <taxon>Spermatophyta</taxon>
        <taxon>Magnoliopsida</taxon>
        <taxon>eudicotyledons</taxon>
        <taxon>Gunneridae</taxon>
        <taxon>Pentapetalae</taxon>
        <taxon>rosids</taxon>
        <taxon>fabids</taxon>
        <taxon>Rosales</taxon>
        <taxon>Cannabaceae</taxon>
        <taxon>Cannabis</taxon>
    </lineage>
</organism>
<gene>
    <name evidence="4" type="ORF">F8388_008285</name>
    <name evidence="3" type="ORF">G4B88_012086</name>
</gene>
<feature type="region of interest" description="Disordered" evidence="1">
    <location>
        <begin position="457"/>
        <end position="484"/>
    </location>
</feature>
<feature type="compositionally biased region" description="Basic and acidic residues" evidence="1">
    <location>
        <begin position="407"/>
        <end position="424"/>
    </location>
</feature>
<dbReference type="PANTHER" id="PTHR33710:SF62">
    <property type="entry name" value="DUF4283 DOMAIN PROTEIN"/>
    <property type="match status" value="1"/>
</dbReference>
<evidence type="ECO:0000313" key="4">
    <source>
        <dbReference type="EMBL" id="KAF4359723.1"/>
    </source>
</evidence>
<evidence type="ECO:0000313" key="6">
    <source>
        <dbReference type="Proteomes" id="UP000583929"/>
    </source>
</evidence>
<dbReference type="Proteomes" id="UP000525078">
    <property type="component" value="Unassembled WGS sequence"/>
</dbReference>
<dbReference type="Proteomes" id="UP000583929">
    <property type="component" value="Unassembled WGS sequence"/>
</dbReference>
<dbReference type="InterPro" id="IPR025836">
    <property type="entry name" value="Zn_knuckle_CX2CX4HX4C"/>
</dbReference>
<dbReference type="EMBL" id="JAATIP010000213">
    <property type="protein sequence ID" value="KAF4359723.1"/>
    <property type="molecule type" value="Genomic_DNA"/>
</dbReference>
<dbReference type="Gene3D" id="3.60.10.10">
    <property type="entry name" value="Endonuclease/exonuclease/phosphatase"/>
    <property type="match status" value="1"/>
</dbReference>
<sequence length="815" mass="92249">MIYWWIWLTLMEWEENEEAAASFGGRSVVGRIISKHEIKERRFTSIFSRLWKGVSDWDVKVFAEEGESSYVGITMKSREDARMIVEKQPWIFNGGVLLLEDWPDTGQWKDAKLDKMVCWVRIKGIPLKAFTKKNVIRLAEMAGELVDLKWINEQRMFLNGYVRVRIGFPLHQSIFVGRYVPSGGKQHWVQFKFERLPLLCFKCGIWGHEQQACSSSCVTVRGEDGQNVPKYGNWLKEEDAMPNCFLAFQQAKLQQVETEGIQEEGEARRESSGSGDDAGELRSRETVVVGERSVEADGGAEGGAVMGVVHNGKHVVERGNGIREARGTVMEETFVDMGLGSKLDGKGIGPRIDGLDTVGSNKLKMDKLDIRKSILCDKYDIAPVHLGLNDLDLTEQDRKKRKNAAQRSEEERERDRRARDKGKEIEGNELGIGYEGIYEVGSGVELGGAAKTIGQRRKVSIKDKARHKSRQAAARGPTGSLGGMESLGNHEAMGSRVGEQGEFIFNTGVGSAGVTDSRDYIEGELNVRIISSSPGHIVARVAGEGFLPWTLTCFYGHPEASHRVFSWKLLRDICNETQGAWLCVGDFNEIVSLTEKSGGRLRSSEAMEAFKEVLDDCQLIDFGSIKHDFTWCNEHENDQIMERLDRGLCNVEWLQQFDGADIQLLDWWESDHRPLVVDIPIREEGERSGHGKRISRFHFEEAWCEEEECRDIIANYWNEELVEESAERFRRKTVKVGKVLEVYDRPNLPAQLRVIDLKLLNGAWDEDFIRANFNPDDANLILQLSEASAHMEDKVMWHYSNNGEYSVRSGLLSEV</sequence>
<dbReference type="PANTHER" id="PTHR33710">
    <property type="entry name" value="BNAC02G09200D PROTEIN"/>
    <property type="match status" value="1"/>
</dbReference>
<feature type="domain" description="Zinc knuckle CX2CX4HX4C" evidence="2">
    <location>
        <begin position="183"/>
        <end position="214"/>
    </location>
</feature>
<comment type="caution">
    <text evidence="3">The sequence shown here is derived from an EMBL/GenBank/DDBJ whole genome shotgun (WGS) entry which is preliminary data.</text>
</comment>
<proteinExistence type="predicted"/>
<accession>A0A7J6DQY7</accession>
<dbReference type="Pfam" id="PF14392">
    <property type="entry name" value="zf-CCHC_4"/>
    <property type="match status" value="1"/>
</dbReference>
<keyword evidence="6" id="KW-1185">Reference proteome</keyword>
<name>A0A7J6DQY7_CANSA</name>
<dbReference type="AlphaFoldDB" id="A0A7J6DQY7"/>
<evidence type="ECO:0000313" key="5">
    <source>
        <dbReference type="Proteomes" id="UP000525078"/>
    </source>
</evidence>
<dbReference type="EMBL" id="JAATIQ010000680">
    <property type="protein sequence ID" value="KAF4348514.1"/>
    <property type="molecule type" value="Genomic_DNA"/>
</dbReference>
<evidence type="ECO:0000256" key="1">
    <source>
        <dbReference type="SAM" id="MobiDB-lite"/>
    </source>
</evidence>
<evidence type="ECO:0000259" key="2">
    <source>
        <dbReference type="Pfam" id="PF14392"/>
    </source>
</evidence>
<feature type="region of interest" description="Disordered" evidence="1">
    <location>
        <begin position="397"/>
        <end position="424"/>
    </location>
</feature>
<feature type="compositionally biased region" description="Basic residues" evidence="1">
    <location>
        <begin position="457"/>
        <end position="470"/>
    </location>
</feature>